<reference evidence="1 2" key="1">
    <citation type="submission" date="2007-01" db="EMBL/GenBank/DDBJ databases">
        <authorList>
            <person name="Haygood M."/>
            <person name="Podell S."/>
            <person name="Anderson C."/>
            <person name="Hopkinson B."/>
            <person name="Roe K."/>
            <person name="Barbeau K."/>
            <person name="Gaasterland T."/>
            <person name="Ferriera S."/>
            <person name="Johnson J."/>
            <person name="Kravitz S."/>
            <person name="Beeson K."/>
            <person name="Sutton G."/>
            <person name="Rogers Y.-H."/>
            <person name="Friedman R."/>
            <person name="Frazier M."/>
            <person name="Venter J.C."/>
        </authorList>
    </citation>
    <scope>NUCLEOTIDE SEQUENCE [LARGE SCALE GENOMIC DNA]</scope>
    <source>
        <strain evidence="1 2">ATCC 23134</strain>
    </source>
</reference>
<dbReference type="Proteomes" id="UP000004095">
    <property type="component" value="Unassembled WGS sequence"/>
</dbReference>
<evidence type="ECO:0000313" key="2">
    <source>
        <dbReference type="Proteomes" id="UP000004095"/>
    </source>
</evidence>
<dbReference type="AlphaFoldDB" id="A1ZFD5"/>
<comment type="caution">
    <text evidence="1">The sequence shown here is derived from an EMBL/GenBank/DDBJ whole genome shotgun (WGS) entry which is preliminary data.</text>
</comment>
<gene>
    <name evidence="1" type="ORF">M23134_01033</name>
</gene>
<sequence length="43" mass="5138">MYALVPVRAYDQCWRNCVELTTLRIEYQKNRRLSHLQQAKANG</sequence>
<evidence type="ECO:0000313" key="1">
    <source>
        <dbReference type="EMBL" id="EAY30709.1"/>
    </source>
</evidence>
<keyword evidence="2" id="KW-1185">Reference proteome</keyword>
<accession>A1ZFD5</accession>
<proteinExistence type="predicted"/>
<dbReference type="EMBL" id="AAWS01000005">
    <property type="protein sequence ID" value="EAY30709.1"/>
    <property type="molecule type" value="Genomic_DNA"/>
</dbReference>
<name>A1ZFD5_MICM2</name>
<organism evidence="1 2">
    <name type="scientific">Microscilla marina ATCC 23134</name>
    <dbReference type="NCBI Taxonomy" id="313606"/>
    <lineage>
        <taxon>Bacteria</taxon>
        <taxon>Pseudomonadati</taxon>
        <taxon>Bacteroidota</taxon>
        <taxon>Cytophagia</taxon>
        <taxon>Cytophagales</taxon>
        <taxon>Microscillaceae</taxon>
        <taxon>Microscilla</taxon>
    </lineage>
</organism>
<protein>
    <submittedName>
        <fullName evidence="1">Uncharacterized protein</fullName>
    </submittedName>
</protein>